<accession>A0A9K3PRE0</accession>
<sequence length="437" mass="49318">MPLLLSMSRRVSPTFPRTIVLTTACWIVMMLLCHAASPVANQSRLHSNASRPSKVSLWLTTSQQQQPHRSLEQHQQYLRHSSSLAVMAVQSRHVEGKENQRKEEEYLEEESNDEPEYTDSSNERDDNDFSVSEEGNFNDENDDKDATTANEESETVVEEEDEEEEVVYYSPPNEDDGDNENMDTVDDEQVVVVVDGLDAIAPPEEDVPVVLEGEEEKKDEENQIMDIDTSIESPPVITSSIKEESSLLDEKTEEEHRNQDDQVEESLSSTNSESGEQAEEEEETQQEQITDNTIEAPTDRPTEKPSEPPYFPGDDDPIRDQDEIFAKQEEVQDLEDELHKEERVARRAGGLGIFIGILAMIFTAHQMSENPDGIYASVCRLAITICSVVIKIVCMPCRKLLGAGNPHYHGHMPISTGDYSYRNDPYRSTVNAGFEMT</sequence>
<keyword evidence="2" id="KW-1133">Transmembrane helix</keyword>
<comment type="caution">
    <text evidence="3">The sequence shown here is derived from an EMBL/GenBank/DDBJ whole genome shotgun (WGS) entry which is preliminary data.</text>
</comment>
<proteinExistence type="predicted"/>
<feature type="transmembrane region" description="Helical" evidence="2">
    <location>
        <begin position="374"/>
        <end position="394"/>
    </location>
</feature>
<feature type="compositionally biased region" description="Low complexity" evidence="1">
    <location>
        <begin position="286"/>
        <end position="295"/>
    </location>
</feature>
<feature type="compositionally biased region" description="Basic and acidic residues" evidence="1">
    <location>
        <begin position="92"/>
        <end position="104"/>
    </location>
</feature>
<feature type="region of interest" description="Disordered" evidence="1">
    <location>
        <begin position="199"/>
        <end position="319"/>
    </location>
</feature>
<feature type="transmembrane region" description="Helical" evidence="2">
    <location>
        <begin position="348"/>
        <end position="368"/>
    </location>
</feature>
<protein>
    <submittedName>
        <fullName evidence="3">Uncharacterized protein</fullName>
    </submittedName>
</protein>
<organism evidence="3 4">
    <name type="scientific">Nitzschia inconspicua</name>
    <dbReference type="NCBI Taxonomy" id="303405"/>
    <lineage>
        <taxon>Eukaryota</taxon>
        <taxon>Sar</taxon>
        <taxon>Stramenopiles</taxon>
        <taxon>Ochrophyta</taxon>
        <taxon>Bacillariophyta</taxon>
        <taxon>Bacillariophyceae</taxon>
        <taxon>Bacillariophycidae</taxon>
        <taxon>Bacillariales</taxon>
        <taxon>Bacillariaceae</taxon>
        <taxon>Nitzschia</taxon>
    </lineage>
</organism>
<gene>
    <name evidence="3" type="ORF">IV203_001818</name>
</gene>
<reference evidence="3" key="2">
    <citation type="submission" date="2021-04" db="EMBL/GenBank/DDBJ databases">
        <authorList>
            <person name="Podell S."/>
        </authorList>
    </citation>
    <scope>NUCLEOTIDE SEQUENCE</scope>
    <source>
        <strain evidence="3">Hildebrandi</strain>
    </source>
</reference>
<feature type="compositionally biased region" description="Acidic residues" evidence="1">
    <location>
        <begin position="105"/>
        <end position="117"/>
    </location>
</feature>
<evidence type="ECO:0000313" key="4">
    <source>
        <dbReference type="Proteomes" id="UP000693970"/>
    </source>
</evidence>
<dbReference type="Proteomes" id="UP000693970">
    <property type="component" value="Unassembled WGS sequence"/>
</dbReference>
<dbReference type="OrthoDB" id="48117at2759"/>
<feature type="transmembrane region" description="Helical" evidence="2">
    <location>
        <begin position="20"/>
        <end position="41"/>
    </location>
</feature>
<name>A0A9K3PRE0_9STRA</name>
<feature type="compositionally biased region" description="Acidic residues" evidence="1">
    <location>
        <begin position="276"/>
        <end position="285"/>
    </location>
</feature>
<reference evidence="3" key="1">
    <citation type="journal article" date="2021" name="Sci. Rep.">
        <title>Diploid genomic architecture of Nitzschia inconspicua, an elite biomass production diatom.</title>
        <authorList>
            <person name="Oliver A."/>
            <person name="Podell S."/>
            <person name="Pinowska A."/>
            <person name="Traller J.C."/>
            <person name="Smith S.R."/>
            <person name="McClure R."/>
            <person name="Beliaev A."/>
            <person name="Bohutskyi P."/>
            <person name="Hill E.A."/>
            <person name="Rabines A."/>
            <person name="Zheng H."/>
            <person name="Allen L.Z."/>
            <person name="Kuo A."/>
            <person name="Grigoriev I.V."/>
            <person name="Allen A.E."/>
            <person name="Hazlebeck D."/>
            <person name="Allen E.E."/>
        </authorList>
    </citation>
    <scope>NUCLEOTIDE SEQUENCE</scope>
    <source>
        <strain evidence="3">Hildebrandi</strain>
    </source>
</reference>
<evidence type="ECO:0000313" key="3">
    <source>
        <dbReference type="EMBL" id="KAG7357130.1"/>
    </source>
</evidence>
<keyword evidence="2" id="KW-0812">Transmembrane</keyword>
<feature type="compositionally biased region" description="Acidic residues" evidence="1">
    <location>
        <begin position="203"/>
        <end position="214"/>
    </location>
</feature>
<keyword evidence="4" id="KW-1185">Reference proteome</keyword>
<feature type="compositionally biased region" description="Basic and acidic residues" evidence="1">
    <location>
        <begin position="241"/>
        <end position="260"/>
    </location>
</feature>
<dbReference type="AlphaFoldDB" id="A0A9K3PRE0"/>
<evidence type="ECO:0000256" key="2">
    <source>
        <dbReference type="SAM" id="Phobius"/>
    </source>
</evidence>
<evidence type="ECO:0000256" key="1">
    <source>
        <dbReference type="SAM" id="MobiDB-lite"/>
    </source>
</evidence>
<feature type="compositionally biased region" description="Basic and acidic residues" evidence="1">
    <location>
        <begin position="297"/>
        <end position="306"/>
    </location>
</feature>
<feature type="region of interest" description="Disordered" evidence="1">
    <location>
        <begin position="91"/>
        <end position="184"/>
    </location>
</feature>
<feature type="compositionally biased region" description="Acidic residues" evidence="1">
    <location>
        <begin position="173"/>
        <end position="184"/>
    </location>
</feature>
<feature type="compositionally biased region" description="Polar residues" evidence="1">
    <location>
        <begin position="230"/>
        <end position="240"/>
    </location>
</feature>
<dbReference type="EMBL" id="JAGRRH010000015">
    <property type="protein sequence ID" value="KAG7357130.1"/>
    <property type="molecule type" value="Genomic_DNA"/>
</dbReference>
<feature type="compositionally biased region" description="Acidic residues" evidence="1">
    <location>
        <begin position="151"/>
        <end position="166"/>
    </location>
</feature>
<keyword evidence="2" id="KW-0472">Membrane</keyword>